<proteinExistence type="predicted"/>
<dbReference type="CDD" id="cd00299">
    <property type="entry name" value="GST_C_family"/>
    <property type="match status" value="1"/>
</dbReference>
<keyword evidence="4" id="KW-1185">Reference proteome</keyword>
<dbReference type="Pfam" id="PF13417">
    <property type="entry name" value="GST_N_3"/>
    <property type="match status" value="1"/>
</dbReference>
<name>A0A6G6Y9I3_9SPHN</name>
<dbReference type="Gene3D" id="3.40.30.10">
    <property type="entry name" value="Glutaredoxin"/>
    <property type="match status" value="1"/>
</dbReference>
<evidence type="ECO:0000259" key="1">
    <source>
        <dbReference type="PROSITE" id="PS50404"/>
    </source>
</evidence>
<dbReference type="SFLD" id="SFLDS00019">
    <property type="entry name" value="Glutathione_Transferase_(cytos"/>
    <property type="match status" value="1"/>
</dbReference>
<dbReference type="Pfam" id="PF00043">
    <property type="entry name" value="GST_C"/>
    <property type="match status" value="1"/>
</dbReference>
<dbReference type="CDD" id="cd00570">
    <property type="entry name" value="GST_N_family"/>
    <property type="match status" value="1"/>
</dbReference>
<dbReference type="InterPro" id="IPR004045">
    <property type="entry name" value="Glutathione_S-Trfase_N"/>
</dbReference>
<dbReference type="InterPro" id="IPR040079">
    <property type="entry name" value="Glutathione_S-Trfase"/>
</dbReference>
<dbReference type="InterPro" id="IPR036249">
    <property type="entry name" value="Thioredoxin-like_sf"/>
</dbReference>
<feature type="domain" description="GST N-terminal" evidence="1">
    <location>
        <begin position="1"/>
        <end position="77"/>
    </location>
</feature>
<dbReference type="RefSeq" id="WP_165328506.1">
    <property type="nucleotide sequence ID" value="NZ_CP049109.1"/>
</dbReference>
<evidence type="ECO:0000313" key="4">
    <source>
        <dbReference type="Proteomes" id="UP000501568"/>
    </source>
</evidence>
<feature type="domain" description="GST C-terminal" evidence="2">
    <location>
        <begin position="82"/>
        <end position="222"/>
    </location>
</feature>
<dbReference type="PANTHER" id="PTHR44051">
    <property type="entry name" value="GLUTATHIONE S-TRANSFERASE-RELATED"/>
    <property type="match status" value="1"/>
</dbReference>
<dbReference type="Gene3D" id="1.20.1050.10">
    <property type="match status" value="1"/>
</dbReference>
<evidence type="ECO:0000259" key="2">
    <source>
        <dbReference type="PROSITE" id="PS50405"/>
    </source>
</evidence>
<dbReference type="EMBL" id="CP049109">
    <property type="protein sequence ID" value="QIG81579.1"/>
    <property type="molecule type" value="Genomic_DNA"/>
</dbReference>
<accession>A0A6G6Y9I3</accession>
<keyword evidence="3" id="KW-0808">Transferase</keyword>
<dbReference type="GO" id="GO:0016740">
    <property type="term" value="F:transferase activity"/>
    <property type="evidence" value="ECO:0007669"/>
    <property type="project" value="UniProtKB-KW"/>
</dbReference>
<gene>
    <name evidence="3" type="ORF">G5C33_18495</name>
</gene>
<dbReference type="InterPro" id="IPR010987">
    <property type="entry name" value="Glutathione-S-Trfase_C-like"/>
</dbReference>
<organism evidence="3 4">
    <name type="scientific">Stakelama tenebrarum</name>
    <dbReference type="NCBI Taxonomy" id="2711215"/>
    <lineage>
        <taxon>Bacteria</taxon>
        <taxon>Pseudomonadati</taxon>
        <taxon>Pseudomonadota</taxon>
        <taxon>Alphaproteobacteria</taxon>
        <taxon>Sphingomonadales</taxon>
        <taxon>Sphingomonadaceae</taxon>
        <taxon>Stakelama</taxon>
    </lineage>
</organism>
<dbReference type="InterPro" id="IPR036282">
    <property type="entry name" value="Glutathione-S-Trfase_C_sf"/>
</dbReference>
<dbReference type="SFLD" id="SFLDG00358">
    <property type="entry name" value="Main_(cytGST)"/>
    <property type="match status" value="1"/>
</dbReference>
<dbReference type="SUPFAM" id="SSF52833">
    <property type="entry name" value="Thioredoxin-like"/>
    <property type="match status" value="1"/>
</dbReference>
<dbReference type="Proteomes" id="UP000501568">
    <property type="component" value="Chromosome"/>
</dbReference>
<protein>
    <submittedName>
        <fullName evidence="3">Glutathione S-transferase family protein</fullName>
    </submittedName>
</protein>
<dbReference type="InterPro" id="IPR004046">
    <property type="entry name" value="GST_C"/>
</dbReference>
<dbReference type="AlphaFoldDB" id="A0A6G6Y9I3"/>
<sequence length="222" mass="23873">MIVYGSTLSPYVRKVAVFAAEKGLDIKIELAGMGRGSPEFFAASPFGKMPAFRDGDFAISDSSAIIAYLEAKHPEPNLIPLRPEARARAIWFEEFADTILMTVGPKIFGNRFVTPRVLNGAPDLEIADTAEREELPKLFDYLESVIPKSEFLVEDRLTLADIAVASPWASLTTVGCAIDGARHPRCAAYFDAILSRPSFAAIVASDHATVAAMGGPVSAEPA</sequence>
<dbReference type="PROSITE" id="PS50405">
    <property type="entry name" value="GST_CTER"/>
    <property type="match status" value="1"/>
</dbReference>
<dbReference type="PROSITE" id="PS50404">
    <property type="entry name" value="GST_NTER"/>
    <property type="match status" value="1"/>
</dbReference>
<evidence type="ECO:0000313" key="3">
    <source>
        <dbReference type="EMBL" id="QIG81579.1"/>
    </source>
</evidence>
<reference evidence="3 4" key="1">
    <citation type="submission" date="2020-02" db="EMBL/GenBank/DDBJ databases">
        <authorList>
            <person name="Zheng R.K."/>
            <person name="Sun C.M."/>
        </authorList>
    </citation>
    <scope>NUCLEOTIDE SEQUENCE [LARGE SCALE GENOMIC DNA]</scope>
    <source>
        <strain evidence="4">zrk23</strain>
    </source>
</reference>
<dbReference type="KEGG" id="spzr:G5C33_18495"/>
<dbReference type="SUPFAM" id="SSF47616">
    <property type="entry name" value="GST C-terminal domain-like"/>
    <property type="match status" value="1"/>
</dbReference>
<dbReference type="PANTHER" id="PTHR44051:SF8">
    <property type="entry name" value="GLUTATHIONE S-TRANSFERASE GSTA"/>
    <property type="match status" value="1"/>
</dbReference>